<dbReference type="Gene3D" id="1.10.1000.11">
    <property type="entry name" value="Arf Nucleotide-binding Site Opener,domain 2"/>
    <property type="match status" value="1"/>
</dbReference>
<feature type="compositionally biased region" description="Low complexity" evidence="1">
    <location>
        <begin position="1047"/>
        <end position="1072"/>
    </location>
</feature>
<feature type="region of interest" description="Disordered" evidence="1">
    <location>
        <begin position="796"/>
        <end position="836"/>
    </location>
</feature>
<feature type="compositionally biased region" description="Low complexity" evidence="1">
    <location>
        <begin position="431"/>
        <end position="453"/>
    </location>
</feature>
<dbReference type="InterPro" id="IPR023394">
    <property type="entry name" value="Sec7_C_sf"/>
</dbReference>
<dbReference type="PROSITE" id="PS50190">
    <property type="entry name" value="SEC7"/>
    <property type="match status" value="1"/>
</dbReference>
<feature type="compositionally biased region" description="Basic residues" evidence="1">
    <location>
        <begin position="295"/>
        <end position="304"/>
    </location>
</feature>
<feature type="compositionally biased region" description="Low complexity" evidence="1">
    <location>
        <begin position="904"/>
        <end position="921"/>
    </location>
</feature>
<dbReference type="SUPFAM" id="SSF50729">
    <property type="entry name" value="PH domain-like"/>
    <property type="match status" value="1"/>
</dbReference>
<dbReference type="SMART" id="SM00222">
    <property type="entry name" value="Sec7"/>
    <property type="match status" value="1"/>
</dbReference>
<feature type="compositionally biased region" description="Basic and acidic residues" evidence="1">
    <location>
        <begin position="1000"/>
        <end position="1010"/>
    </location>
</feature>
<feature type="compositionally biased region" description="Basic and acidic residues" evidence="1">
    <location>
        <begin position="376"/>
        <end position="387"/>
    </location>
</feature>
<feature type="region of interest" description="Disordered" evidence="1">
    <location>
        <begin position="1632"/>
        <end position="1656"/>
    </location>
</feature>
<proteinExistence type="predicted"/>
<sequence length="1687" mass="185244">MVDREQQPSRAEQRMLAVAKLKRAASLPRMKDGRRPPMHVEAVSEGEKAASEGEKSQNEEERKDDDESPPPELQRDTMDAEVDDADVEERATSPRPTSRNKRRSRSRSRSRTSKDFKGKARATQSPTPSPLNPGDSSPDEGPPPPPPQLSIPVPQLLSPVPSHFPLSSRLLRSPTPGSPEPSFFHPGTSPSTPIQLPTLEALQKGLFRSNSAGNTSAGRRMAMHKLTGGTETYEPSPSPTPPPLPGKLGRNNTVSGGERSAARELMLSRLGGRITKETDPEQVSGEERPAPSPTPKRRRRRSRRGSQSNPTVSDSDFVSTSPNTPLVPPTPLPPSRLDNYVDVRAQSATPNQASSSRNQSNERVVDSPPTMPSRQPEVDHERPEPARRRSVVVEDDEEDRYPTQPRHPGLPGTPPNRFPPHIAALRAPHTSDAPSATSTDSASVSPSAVGVPVYLSQRTPSRNQQFPSSPFTTPLKEIPISDDDEEQVLYPADSYRSRTPYGASVDSYDREISWVAEPVPIINDEDDDDEDDEGMAGEAQQVDSEGQYDEQDYEDPPLSATSSNGFSPQEVYDDTSPRVSSSSKSLIVESETSPDNTPLYNIPPSPSSVAALSQTTSLTRASDGSLSPQIYPTRLSIASRIQSPLNGETSDWDDRVISSESSKRAETASPTTWEKVKNTFSRAGSSSGRRSRTNSFANRDRRDHTDSSISRESGVSLTSGKTDKGELIGTFAQQQQQQAQPSLMQSPSASASILSLSPYAPPRGGASPIPPPSSADLSKYKDAKLFPFPGMKKLEEERNRAKGLPAASSSTPDVTALAGMMDDSQPPLSANSLGNGSLEIGRERKLSHQASDTRLIGKYATEPTLNAPSSDYFNVPSSTSQSVLKLPMTLPGVKQWLSKNNKKPIASPGTSPSSSIAATPPAVEPQASSYTSKKPSLSDLLRRKETEYGTDWEEIGSTPTTTSGDTLLGKKLTTPEHSPIPDALDRLREDLPSNGTANARSDHTDTEKTPKAKKTMPLDFSNGDRSYLSFDDSPSNLPSIPDPLLSPTPDLSSSLSDYPAHSTSESSSTTSSQYSLIGAPQGSVILDRLDEGLGPRRSTLTPFIDDPPRKQILSSPVLQVVNPNIVKDRFLFLFTDLLIIAKPVLQDQDNLMDTYKPSPSDRKFVVKSVVQLRNLRLSPDTDPQGQAKASVPRRNPLIKLFIQQFTDNPDHAISTLLVKSDLPEDPALIGQLLFRTLDLDRVRLGEYLARRTSRSVLKAYLDGFGFVGLRIDKALRVFLLSVSVPSKLALEHLLETFAGRWYEANARIVTYDRDLANRLVRLIVQLNEILHGGIAQYPGSTGYHLQHVTLRDFIDACKKIDTRHSLSDEFLEDVYGSIQQERLSQAPVTSNDVDLSITFKRPVPSRLTYKVQSEPIILRIPQADPNFTIQLLGQDLTFDPPILNFAKSPEVSFRITGTSFGPKTMVMRRSGPNAWKYSGLPLSHSIAVERAFMRHTFQLAFLDHTGAKRRYMFSVDDPLIRHQWSVYLKRQITKVNERDAVIVPSSPQASKIFRASEKVAFKILQEVLIGPFASPVETALSRLNGSSHHHSHSARNEMRGSHSFRTSPFHVRSKSRSKVYLRDRDELELGFGTLAGKPRDDTENKDDDDHPNGVEGLVWSGRDLELHCQQNSLIPRVLTHLQAIDGS</sequence>
<feature type="compositionally biased region" description="Pro residues" evidence="1">
    <location>
        <begin position="325"/>
        <end position="334"/>
    </location>
</feature>
<dbReference type="EMBL" id="ML213590">
    <property type="protein sequence ID" value="TFK44780.1"/>
    <property type="molecule type" value="Genomic_DNA"/>
</dbReference>
<dbReference type="SUPFAM" id="SSF48425">
    <property type="entry name" value="Sec7 domain"/>
    <property type="match status" value="1"/>
</dbReference>
<dbReference type="Proteomes" id="UP000308652">
    <property type="component" value="Unassembled WGS sequence"/>
</dbReference>
<dbReference type="InterPro" id="IPR035999">
    <property type="entry name" value="Sec7_dom_sf"/>
</dbReference>
<feature type="domain" description="SEC7" evidence="2">
    <location>
        <begin position="1187"/>
        <end position="1381"/>
    </location>
</feature>
<evidence type="ECO:0000313" key="4">
    <source>
        <dbReference type="Proteomes" id="UP000308652"/>
    </source>
</evidence>
<feature type="compositionally biased region" description="Polar residues" evidence="1">
    <location>
        <begin position="707"/>
        <end position="720"/>
    </location>
</feature>
<dbReference type="InterPro" id="IPR000904">
    <property type="entry name" value="Sec7_dom"/>
</dbReference>
<feature type="compositionally biased region" description="Acidic residues" evidence="1">
    <location>
        <begin position="546"/>
        <end position="555"/>
    </location>
</feature>
<feature type="compositionally biased region" description="Polar residues" evidence="1">
    <location>
        <begin position="926"/>
        <end position="935"/>
    </location>
</feature>
<name>A0A5C3MHX9_9AGAR</name>
<dbReference type="GO" id="GO:0005085">
    <property type="term" value="F:guanyl-nucleotide exchange factor activity"/>
    <property type="evidence" value="ECO:0007669"/>
    <property type="project" value="InterPro"/>
</dbReference>
<evidence type="ECO:0000256" key="1">
    <source>
        <dbReference type="SAM" id="MobiDB-lite"/>
    </source>
</evidence>
<feature type="compositionally biased region" description="Polar residues" evidence="1">
    <location>
        <begin position="208"/>
        <end position="217"/>
    </location>
</feature>
<feature type="compositionally biased region" description="Low complexity" evidence="1">
    <location>
        <begin position="150"/>
        <end position="161"/>
    </location>
</feature>
<feature type="compositionally biased region" description="Basic and acidic residues" evidence="1">
    <location>
        <begin position="274"/>
        <end position="289"/>
    </location>
</feature>
<dbReference type="OrthoDB" id="430364at2759"/>
<keyword evidence="4" id="KW-1185">Reference proteome</keyword>
<feature type="compositionally biased region" description="Acidic residues" evidence="1">
    <location>
        <begin position="523"/>
        <end position="535"/>
    </location>
</feature>
<feature type="compositionally biased region" description="Polar residues" evidence="1">
    <location>
        <begin position="607"/>
        <end position="629"/>
    </location>
</feature>
<feature type="compositionally biased region" description="Low complexity" evidence="1">
    <location>
        <begin position="732"/>
        <end position="767"/>
    </location>
</feature>
<feature type="compositionally biased region" description="Pro residues" evidence="1">
    <location>
        <begin position="140"/>
        <end position="149"/>
    </location>
</feature>
<feature type="compositionally biased region" description="Polar residues" evidence="1">
    <location>
        <begin position="346"/>
        <end position="362"/>
    </location>
</feature>
<feature type="region of interest" description="Disordered" evidence="1">
    <location>
        <begin position="22"/>
        <end position="629"/>
    </location>
</feature>
<reference evidence="3 4" key="1">
    <citation type="journal article" date="2019" name="Nat. Ecol. Evol.">
        <title>Megaphylogeny resolves global patterns of mushroom evolution.</title>
        <authorList>
            <person name="Varga T."/>
            <person name="Krizsan K."/>
            <person name="Foldi C."/>
            <person name="Dima B."/>
            <person name="Sanchez-Garcia M."/>
            <person name="Sanchez-Ramirez S."/>
            <person name="Szollosi G.J."/>
            <person name="Szarkandi J.G."/>
            <person name="Papp V."/>
            <person name="Albert L."/>
            <person name="Andreopoulos W."/>
            <person name="Angelini C."/>
            <person name="Antonin V."/>
            <person name="Barry K.W."/>
            <person name="Bougher N.L."/>
            <person name="Buchanan P."/>
            <person name="Buyck B."/>
            <person name="Bense V."/>
            <person name="Catcheside P."/>
            <person name="Chovatia M."/>
            <person name="Cooper J."/>
            <person name="Damon W."/>
            <person name="Desjardin D."/>
            <person name="Finy P."/>
            <person name="Geml J."/>
            <person name="Haridas S."/>
            <person name="Hughes K."/>
            <person name="Justo A."/>
            <person name="Karasinski D."/>
            <person name="Kautmanova I."/>
            <person name="Kiss B."/>
            <person name="Kocsube S."/>
            <person name="Kotiranta H."/>
            <person name="LaButti K.M."/>
            <person name="Lechner B.E."/>
            <person name="Liimatainen K."/>
            <person name="Lipzen A."/>
            <person name="Lukacs Z."/>
            <person name="Mihaltcheva S."/>
            <person name="Morgado L.N."/>
            <person name="Niskanen T."/>
            <person name="Noordeloos M.E."/>
            <person name="Ohm R.A."/>
            <person name="Ortiz-Santana B."/>
            <person name="Ovrebo C."/>
            <person name="Racz N."/>
            <person name="Riley R."/>
            <person name="Savchenko A."/>
            <person name="Shiryaev A."/>
            <person name="Soop K."/>
            <person name="Spirin V."/>
            <person name="Szebenyi C."/>
            <person name="Tomsovsky M."/>
            <person name="Tulloss R.E."/>
            <person name="Uehling J."/>
            <person name="Grigoriev I.V."/>
            <person name="Vagvolgyi C."/>
            <person name="Papp T."/>
            <person name="Martin F.M."/>
            <person name="Miettinen O."/>
            <person name="Hibbett D.S."/>
            <person name="Nagy L.G."/>
        </authorList>
    </citation>
    <scope>NUCLEOTIDE SEQUENCE [LARGE SCALE GENOMIC DNA]</scope>
    <source>
        <strain evidence="3 4">CBS 166.37</strain>
    </source>
</reference>
<feature type="compositionally biased region" description="Pro residues" evidence="1">
    <location>
        <begin position="236"/>
        <end position="245"/>
    </location>
</feature>
<dbReference type="Gene3D" id="1.10.220.20">
    <property type="match status" value="1"/>
</dbReference>
<feature type="compositionally biased region" description="Basic residues" evidence="1">
    <location>
        <begin position="98"/>
        <end position="111"/>
    </location>
</feature>
<feature type="compositionally biased region" description="Basic and acidic residues" evidence="1">
    <location>
        <begin position="652"/>
        <end position="666"/>
    </location>
</feature>
<feature type="compositionally biased region" description="Polar residues" evidence="1">
    <location>
        <begin position="826"/>
        <end position="835"/>
    </location>
</feature>
<gene>
    <name evidence="3" type="ORF">BDQ12DRAFT_594313</name>
</gene>
<feature type="region of interest" description="Disordered" evidence="1">
    <location>
        <begin position="899"/>
        <end position="1075"/>
    </location>
</feature>
<feature type="compositionally biased region" description="Polar residues" evidence="1">
    <location>
        <begin position="456"/>
        <end position="472"/>
    </location>
</feature>
<organism evidence="3 4">
    <name type="scientific">Crucibulum laeve</name>
    <dbReference type="NCBI Taxonomy" id="68775"/>
    <lineage>
        <taxon>Eukaryota</taxon>
        <taxon>Fungi</taxon>
        <taxon>Dikarya</taxon>
        <taxon>Basidiomycota</taxon>
        <taxon>Agaricomycotina</taxon>
        <taxon>Agaricomycetes</taxon>
        <taxon>Agaricomycetidae</taxon>
        <taxon>Agaricales</taxon>
        <taxon>Agaricineae</taxon>
        <taxon>Nidulariaceae</taxon>
        <taxon>Crucibulum</taxon>
    </lineage>
</organism>
<dbReference type="Pfam" id="PF01369">
    <property type="entry name" value="Sec7"/>
    <property type="match status" value="1"/>
</dbReference>
<protein>
    <recommendedName>
        <fullName evidence="2">SEC7 domain-containing protein</fullName>
    </recommendedName>
</protein>
<feature type="compositionally biased region" description="Low complexity" evidence="1">
    <location>
        <begin position="577"/>
        <end position="593"/>
    </location>
</feature>
<accession>A0A5C3MHX9</accession>
<feature type="compositionally biased region" description="Basic and acidic residues" evidence="1">
    <location>
        <begin position="45"/>
        <end position="61"/>
    </location>
</feature>
<feature type="region of interest" description="Disordered" evidence="1">
    <location>
        <begin position="641"/>
        <end position="780"/>
    </location>
</feature>
<dbReference type="GO" id="GO:0032012">
    <property type="term" value="P:regulation of ARF protein signal transduction"/>
    <property type="evidence" value="ECO:0007669"/>
    <property type="project" value="InterPro"/>
</dbReference>
<feature type="region of interest" description="Disordered" evidence="1">
    <location>
        <begin position="1583"/>
        <end position="1610"/>
    </location>
</feature>
<evidence type="ECO:0000313" key="3">
    <source>
        <dbReference type="EMBL" id="TFK44780.1"/>
    </source>
</evidence>
<feature type="compositionally biased region" description="Basic and acidic residues" evidence="1">
    <location>
        <begin position="1637"/>
        <end position="1652"/>
    </location>
</feature>
<evidence type="ECO:0000259" key="2">
    <source>
        <dbReference type="PROSITE" id="PS50190"/>
    </source>
</evidence>
<dbReference type="STRING" id="68775.A0A5C3MHX9"/>
<feature type="compositionally biased region" description="Polar residues" evidence="1">
    <location>
        <begin position="309"/>
        <end position="318"/>
    </location>
</feature>